<evidence type="ECO:0000313" key="2">
    <source>
        <dbReference type="Proteomes" id="UP000075531"/>
    </source>
</evidence>
<reference evidence="1 2" key="1">
    <citation type="submission" date="2016-02" db="EMBL/GenBank/DDBJ databases">
        <title>Genome sequence of Clostridium tepidiprofundi DSM 19306.</title>
        <authorList>
            <person name="Poehlein A."/>
            <person name="Daniel R."/>
        </authorList>
    </citation>
    <scope>NUCLEOTIDE SEQUENCE [LARGE SCALE GENOMIC DNA]</scope>
    <source>
        <strain evidence="1 2">DSM 19306</strain>
    </source>
</reference>
<proteinExistence type="predicted"/>
<evidence type="ECO:0000313" key="1">
    <source>
        <dbReference type="EMBL" id="KYH34316.1"/>
    </source>
</evidence>
<protein>
    <submittedName>
        <fullName evidence="1">Uncharacterized protein</fullName>
    </submittedName>
</protein>
<gene>
    <name evidence="1" type="ORF">CLTEP_17410</name>
</gene>
<name>A0A151B343_9CLOT</name>
<organism evidence="1 2">
    <name type="scientific">Clostridium tepidiprofundi DSM 19306</name>
    <dbReference type="NCBI Taxonomy" id="1121338"/>
    <lineage>
        <taxon>Bacteria</taxon>
        <taxon>Bacillati</taxon>
        <taxon>Bacillota</taxon>
        <taxon>Clostridia</taxon>
        <taxon>Eubacteriales</taxon>
        <taxon>Clostridiaceae</taxon>
        <taxon>Clostridium</taxon>
    </lineage>
</organism>
<comment type="caution">
    <text evidence="1">The sequence shown here is derived from an EMBL/GenBank/DDBJ whole genome shotgun (WGS) entry which is preliminary data.</text>
</comment>
<dbReference type="AlphaFoldDB" id="A0A151B343"/>
<dbReference type="EMBL" id="LTBA01000019">
    <property type="protein sequence ID" value="KYH34316.1"/>
    <property type="molecule type" value="Genomic_DNA"/>
</dbReference>
<dbReference type="Proteomes" id="UP000075531">
    <property type="component" value="Unassembled WGS sequence"/>
</dbReference>
<dbReference type="PATRIC" id="fig|1121338.3.peg.1782"/>
<keyword evidence="2" id="KW-1185">Reference proteome</keyword>
<dbReference type="STRING" id="1121338.CLTEP_17410"/>
<dbReference type="RefSeq" id="WP_066825451.1">
    <property type="nucleotide sequence ID" value="NZ_LTBA01000019.1"/>
</dbReference>
<sequence>MWSFLIFICIIIVFIFVSRKNMINRANELSSNADSFSRELKRNYFSLDSNLQEKFLASLTQKEKNYFNMLLNNDKLNYGKFVWSIQQHLITQQDIMNKLKKIADTSKKNNKKGM</sequence>
<accession>A0A151B343</accession>